<evidence type="ECO:0000259" key="2">
    <source>
        <dbReference type="Pfam" id="PF01471"/>
    </source>
</evidence>
<evidence type="ECO:0000256" key="1">
    <source>
        <dbReference type="SAM" id="SignalP"/>
    </source>
</evidence>
<sequence length="289" mass="31815">MKYHLILLLTLTIIASVSASMPLPFKRELYYTSCNPLEGSDVYIAQSFLLRSKYVTSFPANKVYDLATKKAVEQFQSGNSLSVDGIIGPATANLLIKLHLNDCYKDDGRFPEGYLYKIHISVHSNRSIPATAYLIAPNNTRIFKFPVLTQGQGPNGGYNSFSDSGNTPTGLYEIDLNSPENDPDDFGPYPVNRLTRGLAGNGAIITPDTSKSDNIRAGLLVHCGQSAEWKKGVIPPSHGCVHSWCSNIQRIWKILTLDLGVKVNKNYFGSVVPYPFKPQGVLSLELLDE</sequence>
<feature type="signal peptide" evidence="1">
    <location>
        <begin position="1"/>
        <end position="19"/>
    </location>
</feature>
<evidence type="ECO:0000313" key="4">
    <source>
        <dbReference type="Proteomes" id="UP001146793"/>
    </source>
</evidence>
<feature type="chain" id="PRO_5044023716" description="Peptidoglycan binding-like domain-containing protein" evidence="1">
    <location>
        <begin position="20"/>
        <end position="289"/>
    </location>
</feature>
<dbReference type="EMBL" id="JANTQA010000015">
    <property type="protein sequence ID" value="KAJ3448895.1"/>
    <property type="molecule type" value="Genomic_DNA"/>
</dbReference>
<dbReference type="InterPro" id="IPR036366">
    <property type="entry name" value="PGBDSf"/>
</dbReference>
<dbReference type="Pfam" id="PF01471">
    <property type="entry name" value="PG_binding_1"/>
    <property type="match status" value="1"/>
</dbReference>
<protein>
    <recommendedName>
        <fullName evidence="2">Peptidoglycan binding-like domain-containing protein</fullName>
    </recommendedName>
</protein>
<dbReference type="InterPro" id="IPR036365">
    <property type="entry name" value="PGBD-like_sf"/>
</dbReference>
<dbReference type="SUPFAM" id="SSF47090">
    <property type="entry name" value="PGBD-like"/>
    <property type="match status" value="1"/>
</dbReference>
<keyword evidence="1" id="KW-0732">Signal</keyword>
<gene>
    <name evidence="3" type="ORF">M0812_01382</name>
</gene>
<dbReference type="InterPro" id="IPR002477">
    <property type="entry name" value="Peptidoglycan-bd-like"/>
</dbReference>
<dbReference type="Gene3D" id="1.10.101.10">
    <property type="entry name" value="PGBD-like superfamily/PGBD"/>
    <property type="match status" value="1"/>
</dbReference>
<comment type="caution">
    <text evidence="3">The sequence shown here is derived from an EMBL/GenBank/DDBJ whole genome shotgun (WGS) entry which is preliminary data.</text>
</comment>
<name>A0AAV8A5N9_9EUKA</name>
<feature type="domain" description="Peptidoglycan binding-like" evidence="2">
    <location>
        <begin position="39"/>
        <end position="95"/>
    </location>
</feature>
<accession>A0AAV8A5N9</accession>
<reference evidence="3" key="1">
    <citation type="submission" date="2022-08" db="EMBL/GenBank/DDBJ databases">
        <title>Novel sulphate-reducing endosymbionts in the free-living metamonad Anaeramoeba.</title>
        <authorList>
            <person name="Jerlstrom-Hultqvist J."/>
            <person name="Cepicka I."/>
            <person name="Gallot-Lavallee L."/>
            <person name="Salas-Leiva D."/>
            <person name="Curtis B.A."/>
            <person name="Zahonova K."/>
            <person name="Pipaliya S."/>
            <person name="Dacks J."/>
            <person name="Roger A.J."/>
        </authorList>
    </citation>
    <scope>NUCLEOTIDE SEQUENCE</scope>
    <source>
        <strain evidence="3">Busselton2</strain>
    </source>
</reference>
<evidence type="ECO:0000313" key="3">
    <source>
        <dbReference type="EMBL" id="KAJ3448895.1"/>
    </source>
</evidence>
<dbReference type="AlphaFoldDB" id="A0AAV8A5N9"/>
<organism evidence="3 4">
    <name type="scientific">Anaeramoeba flamelloides</name>
    <dbReference type="NCBI Taxonomy" id="1746091"/>
    <lineage>
        <taxon>Eukaryota</taxon>
        <taxon>Metamonada</taxon>
        <taxon>Anaeramoebidae</taxon>
        <taxon>Anaeramoeba</taxon>
    </lineage>
</organism>
<proteinExistence type="predicted"/>
<dbReference type="Proteomes" id="UP001146793">
    <property type="component" value="Unassembled WGS sequence"/>
</dbReference>